<evidence type="ECO:0000313" key="10">
    <source>
        <dbReference type="EMBL" id="OMJ78131.1"/>
    </source>
</evidence>
<dbReference type="GO" id="GO:0005743">
    <property type="term" value="C:mitochondrial inner membrane"/>
    <property type="evidence" value="ECO:0007669"/>
    <property type="project" value="UniProtKB-SubCell"/>
</dbReference>
<keyword evidence="5 8" id="KW-0811">Translocation</keyword>
<keyword evidence="11" id="KW-1185">Reference proteome</keyword>
<evidence type="ECO:0000313" key="11">
    <source>
        <dbReference type="Proteomes" id="UP000187209"/>
    </source>
</evidence>
<keyword evidence="8" id="KW-0143">Chaperone</keyword>
<keyword evidence="4 8" id="KW-0653">Protein transport</keyword>
<dbReference type="InterPro" id="IPR004217">
    <property type="entry name" value="Tim10-like"/>
</dbReference>
<dbReference type="Pfam" id="PF02953">
    <property type="entry name" value="zf-Tim10_DDP"/>
    <property type="match status" value="1"/>
</dbReference>
<keyword evidence="2" id="KW-0479">Metal-binding</keyword>
<reference evidence="10 11" key="1">
    <citation type="submission" date="2016-11" db="EMBL/GenBank/DDBJ databases">
        <title>The macronuclear genome of Stentor coeruleus: a giant cell with tiny introns.</title>
        <authorList>
            <person name="Slabodnick M."/>
            <person name="Ruby J.G."/>
            <person name="Reiff S.B."/>
            <person name="Swart E.C."/>
            <person name="Gosai S."/>
            <person name="Prabakaran S."/>
            <person name="Witkowska E."/>
            <person name="Larue G.E."/>
            <person name="Fisher S."/>
            <person name="Freeman R.M."/>
            <person name="Gunawardena J."/>
            <person name="Chu W."/>
            <person name="Stover N.A."/>
            <person name="Gregory B.D."/>
            <person name="Nowacki M."/>
            <person name="Derisi J."/>
            <person name="Roy S.W."/>
            <person name="Marshall W.F."/>
            <person name="Sood P."/>
        </authorList>
    </citation>
    <scope>NUCLEOTIDE SEQUENCE [LARGE SCALE GENOMIC DNA]</scope>
    <source>
        <strain evidence="10">WM001</strain>
    </source>
</reference>
<keyword evidence="6 8" id="KW-0496">Mitochondrion</keyword>
<evidence type="ECO:0000256" key="1">
    <source>
        <dbReference type="ARBA" id="ARBA00022448"/>
    </source>
</evidence>
<comment type="subunit">
    <text evidence="8">Heterohexamer.</text>
</comment>
<comment type="caution">
    <text evidence="10">The sequence shown here is derived from an EMBL/GenBank/DDBJ whole genome shotgun (WGS) entry which is preliminary data.</text>
</comment>
<keyword evidence="3" id="KW-0862">Zinc</keyword>
<dbReference type="PANTHER" id="PTHR13172">
    <property type="entry name" value="MITOCHONDRIAL IMPORT INNER MEMBRANE TRANSLOCASE SUBUNIT TIM9B"/>
    <property type="match status" value="1"/>
</dbReference>
<organism evidence="10 11">
    <name type="scientific">Stentor coeruleus</name>
    <dbReference type="NCBI Taxonomy" id="5963"/>
    <lineage>
        <taxon>Eukaryota</taxon>
        <taxon>Sar</taxon>
        <taxon>Alveolata</taxon>
        <taxon>Ciliophora</taxon>
        <taxon>Postciliodesmatophora</taxon>
        <taxon>Heterotrichea</taxon>
        <taxon>Heterotrichida</taxon>
        <taxon>Stentoridae</taxon>
        <taxon>Stentor</taxon>
    </lineage>
</organism>
<sequence length="82" mass="9442">MQAPLDPRMQRMVMKQELKLYNDLLNSCFKDCVRSLNNTKLYKEECVCLENCFKKSMSSYMKIGEAFAYASMVKGQASQANP</sequence>
<keyword evidence="7 8" id="KW-1015">Disulfide bond</keyword>
<dbReference type="AlphaFoldDB" id="A0A1R2BMX3"/>
<dbReference type="OrthoDB" id="1551503at2759"/>
<evidence type="ECO:0000256" key="4">
    <source>
        <dbReference type="ARBA" id="ARBA00022927"/>
    </source>
</evidence>
<keyword evidence="8" id="KW-0999">Mitochondrion inner membrane</keyword>
<evidence type="ECO:0000256" key="5">
    <source>
        <dbReference type="ARBA" id="ARBA00023010"/>
    </source>
</evidence>
<feature type="domain" description="Tim10-like" evidence="9">
    <location>
        <begin position="9"/>
        <end position="68"/>
    </location>
</feature>
<dbReference type="InterPro" id="IPR035427">
    <property type="entry name" value="Tim10-like_dom_sf"/>
</dbReference>
<name>A0A1R2BMX3_9CILI</name>
<keyword evidence="8" id="KW-0472">Membrane</keyword>
<comment type="subcellular location">
    <subcellularLocation>
        <location evidence="8">Mitochondrion inner membrane</location>
        <topology evidence="8">Peripheral membrane protein</topology>
        <orientation evidence="8">Intermembrane side</orientation>
    </subcellularLocation>
</comment>
<dbReference type="EMBL" id="MPUH01000538">
    <property type="protein sequence ID" value="OMJ78131.1"/>
    <property type="molecule type" value="Genomic_DNA"/>
</dbReference>
<dbReference type="GO" id="GO:0015031">
    <property type="term" value="P:protein transport"/>
    <property type="evidence" value="ECO:0007669"/>
    <property type="project" value="UniProtKB-KW"/>
</dbReference>
<evidence type="ECO:0000256" key="6">
    <source>
        <dbReference type="ARBA" id="ARBA00023128"/>
    </source>
</evidence>
<comment type="function">
    <text evidence="8">Mitochondrial intermembrane chaperone that participates in the import and insertion of some multi-pass transmembrane proteins into the mitochondrial inner membrane. Also required for the transfer of beta-barrel precursors from the TOM complex to the sorting and assembly machinery (SAM complex) of the outer membrane. Acts as a chaperone-like protein that protects the hydrophobic precursors from aggregation and guide them through the mitochondrial intermembrane space.</text>
</comment>
<dbReference type="Gene3D" id="1.10.287.810">
    <property type="entry name" value="Mitochondrial import inner membrane translocase subunit tim13 like domains"/>
    <property type="match status" value="1"/>
</dbReference>
<comment type="domain">
    <text evidence="8">The twin CX3C motif contains 4 conserved Cys residues that form 2 disulfide bonds in the mitochondrial intermembrane space.</text>
</comment>
<evidence type="ECO:0000256" key="8">
    <source>
        <dbReference type="RuleBase" id="RU367043"/>
    </source>
</evidence>
<proteinExistence type="inferred from homology"/>
<dbReference type="Proteomes" id="UP000187209">
    <property type="component" value="Unassembled WGS sequence"/>
</dbReference>
<protein>
    <recommendedName>
        <fullName evidence="8">Mitochondrial import inner membrane translocase subunit</fullName>
    </recommendedName>
</protein>
<gene>
    <name evidence="10" type="ORF">SteCoe_22150</name>
</gene>
<evidence type="ECO:0000256" key="2">
    <source>
        <dbReference type="ARBA" id="ARBA00022723"/>
    </source>
</evidence>
<dbReference type="SUPFAM" id="SSF144122">
    <property type="entry name" value="Tim10-like"/>
    <property type="match status" value="1"/>
</dbReference>
<evidence type="ECO:0000256" key="7">
    <source>
        <dbReference type="ARBA" id="ARBA00023157"/>
    </source>
</evidence>
<accession>A0A1R2BMX3</accession>
<evidence type="ECO:0000256" key="3">
    <source>
        <dbReference type="ARBA" id="ARBA00022833"/>
    </source>
</evidence>
<dbReference type="InterPro" id="IPR050673">
    <property type="entry name" value="Mito_inner_translocase_sub"/>
</dbReference>
<evidence type="ECO:0000259" key="9">
    <source>
        <dbReference type="Pfam" id="PF02953"/>
    </source>
</evidence>
<keyword evidence="1 8" id="KW-0813">Transport</keyword>
<comment type="similarity">
    <text evidence="8">Belongs to the small Tim family.</text>
</comment>
<dbReference type="GO" id="GO:0046872">
    <property type="term" value="F:metal ion binding"/>
    <property type="evidence" value="ECO:0007669"/>
    <property type="project" value="UniProtKB-KW"/>
</dbReference>